<dbReference type="AlphaFoldDB" id="A0A6A4TUR8"/>
<reference evidence="1 2" key="1">
    <citation type="submission" date="2019-06" db="EMBL/GenBank/DDBJ databases">
        <title>Draft genomes of female and male turbot (Scophthalmus maximus).</title>
        <authorList>
            <person name="Xu H."/>
            <person name="Xu X.-W."/>
            <person name="Shao C."/>
            <person name="Chen S."/>
        </authorList>
    </citation>
    <scope>NUCLEOTIDE SEQUENCE [LARGE SCALE GENOMIC DNA]</scope>
    <source>
        <strain evidence="1">Ysfricsl-2016a</strain>
        <tissue evidence="1">Blood</tissue>
    </source>
</reference>
<protein>
    <submittedName>
        <fullName evidence="1">Uncharacterized protein</fullName>
    </submittedName>
</protein>
<gene>
    <name evidence="1" type="ORF">F2P81_002281</name>
</gene>
<dbReference type="Proteomes" id="UP000438429">
    <property type="component" value="Unassembled WGS sequence"/>
</dbReference>
<evidence type="ECO:0000313" key="1">
    <source>
        <dbReference type="EMBL" id="KAF0045752.1"/>
    </source>
</evidence>
<dbReference type="EMBL" id="VEVO01000002">
    <property type="protein sequence ID" value="KAF0045752.1"/>
    <property type="molecule type" value="Genomic_DNA"/>
</dbReference>
<evidence type="ECO:0000313" key="2">
    <source>
        <dbReference type="Proteomes" id="UP000438429"/>
    </source>
</evidence>
<comment type="caution">
    <text evidence="1">The sequence shown here is derived from an EMBL/GenBank/DDBJ whole genome shotgun (WGS) entry which is preliminary data.</text>
</comment>
<accession>A0A6A4TUR8</accession>
<name>A0A6A4TUR8_SCOMX</name>
<organism evidence="1 2">
    <name type="scientific">Scophthalmus maximus</name>
    <name type="common">Turbot</name>
    <name type="synonym">Psetta maxima</name>
    <dbReference type="NCBI Taxonomy" id="52904"/>
    <lineage>
        <taxon>Eukaryota</taxon>
        <taxon>Metazoa</taxon>
        <taxon>Chordata</taxon>
        <taxon>Craniata</taxon>
        <taxon>Vertebrata</taxon>
        <taxon>Euteleostomi</taxon>
        <taxon>Actinopterygii</taxon>
        <taxon>Neopterygii</taxon>
        <taxon>Teleostei</taxon>
        <taxon>Neoteleostei</taxon>
        <taxon>Acanthomorphata</taxon>
        <taxon>Carangaria</taxon>
        <taxon>Pleuronectiformes</taxon>
        <taxon>Pleuronectoidei</taxon>
        <taxon>Scophthalmidae</taxon>
        <taxon>Scophthalmus</taxon>
    </lineage>
</organism>
<proteinExistence type="predicted"/>
<sequence>MASPSQMGKNRTGDEVQHCFTISKEVASAARAAVCRQVDGESTAVDFCRHLMDVGEMDADTARQEEGRTRHAARALASLCAAGLHMWVVLRFIPQSPEKRKEKDLDPPDLLCSTALFRRHHRFSANQHSHSTFISRERRARNLAGPSAASPLTLAPVLGGIINRANRLMRRFKYLSLHSPAHKDIEIHQHTDHMYSLKGKTPRPSTLRQKVLDHLVQPLDALMWFDVT</sequence>